<dbReference type="STRING" id="52689.AKG39_06610"/>
<dbReference type="AlphaFoldDB" id="A0A0L6U1P8"/>
<dbReference type="RefSeq" id="WP_050739591.1">
    <property type="nucleotide sequence ID" value="NZ_LGYO01000013.1"/>
</dbReference>
<keyword evidence="2" id="KW-1185">Reference proteome</keyword>
<comment type="caution">
    <text evidence="1">The sequence shown here is derived from an EMBL/GenBank/DDBJ whole genome shotgun (WGS) entry which is preliminary data.</text>
</comment>
<reference evidence="2" key="1">
    <citation type="submission" date="2015-07" db="EMBL/GenBank/DDBJ databases">
        <title>Draft genome sequence of Acetobacterium bakii DSM 8293, a potential psychrophilic chemical producer through syngas fermentation.</title>
        <authorList>
            <person name="Song Y."/>
            <person name="Hwang S."/>
            <person name="Cho B.-K."/>
        </authorList>
    </citation>
    <scope>NUCLEOTIDE SEQUENCE [LARGE SCALE GENOMIC DNA]</scope>
    <source>
        <strain evidence="2">DSM 8239</strain>
    </source>
</reference>
<organism evidence="1 2">
    <name type="scientific">Acetobacterium bakii</name>
    <dbReference type="NCBI Taxonomy" id="52689"/>
    <lineage>
        <taxon>Bacteria</taxon>
        <taxon>Bacillati</taxon>
        <taxon>Bacillota</taxon>
        <taxon>Clostridia</taxon>
        <taxon>Eubacteriales</taxon>
        <taxon>Eubacteriaceae</taxon>
        <taxon>Acetobacterium</taxon>
    </lineage>
</organism>
<dbReference type="OrthoDB" id="9804482at2"/>
<dbReference type="Proteomes" id="UP000036873">
    <property type="component" value="Unassembled WGS sequence"/>
</dbReference>
<name>A0A0L6U1P8_9FIRM</name>
<dbReference type="EMBL" id="LGYO01000013">
    <property type="protein sequence ID" value="KNZ42429.1"/>
    <property type="molecule type" value="Genomic_DNA"/>
</dbReference>
<gene>
    <name evidence="1" type="ORF">AKG39_06610</name>
</gene>
<evidence type="ECO:0000313" key="2">
    <source>
        <dbReference type="Proteomes" id="UP000036873"/>
    </source>
</evidence>
<accession>A0A0L6U1P8</accession>
<sequence>MSNDLKKGDVVKSPGSDQTMVLDVQGSDALLFTGNQFIRAYGFLMEDDLLGWNFGIYYSSFDQIPKNYENLDFQDIKQDLASMKQTNEREMIKALLVIENHFEGPELLDQIHERFENEGFNLLNEGFDRVHAALTREDDYVLEDDWEPEA</sequence>
<proteinExistence type="predicted"/>
<evidence type="ECO:0000313" key="1">
    <source>
        <dbReference type="EMBL" id="KNZ42429.1"/>
    </source>
</evidence>
<protein>
    <submittedName>
        <fullName evidence="1">Uncharacterized protein</fullName>
    </submittedName>
</protein>